<evidence type="ECO:0000313" key="3">
    <source>
        <dbReference type="Proteomes" id="UP000254291"/>
    </source>
</evidence>
<accession>A0A378SR61</accession>
<dbReference type="EMBL" id="UGQM01000001">
    <property type="protein sequence ID" value="STZ45213.1"/>
    <property type="molecule type" value="Genomic_DNA"/>
</dbReference>
<name>A0A378SR61_9MYCO</name>
<dbReference type="PANTHER" id="PTHR37539:SF1">
    <property type="entry name" value="ER-BOUND OXYGENASE MPAB_MPAB'_RUBBER OXYGENASE CATALYTIC DOMAIN-CONTAINING PROTEIN"/>
    <property type="match status" value="1"/>
</dbReference>
<evidence type="ECO:0000259" key="1">
    <source>
        <dbReference type="Pfam" id="PF09995"/>
    </source>
</evidence>
<dbReference type="Proteomes" id="UP000254291">
    <property type="component" value="Unassembled WGS sequence"/>
</dbReference>
<organism evidence="2 3">
    <name type="scientific">Mycolicibacterium gilvum</name>
    <dbReference type="NCBI Taxonomy" id="1804"/>
    <lineage>
        <taxon>Bacteria</taxon>
        <taxon>Bacillati</taxon>
        <taxon>Actinomycetota</taxon>
        <taxon>Actinomycetes</taxon>
        <taxon>Mycobacteriales</taxon>
        <taxon>Mycobacteriaceae</taxon>
        <taxon>Mycolicibacterium</taxon>
    </lineage>
</organism>
<sequence length="407" mass="44411">MSVPVPKRHPDRPRPIPAGVRALATALAIRNPDPQQWQDLGERLTVGDGPMDRLVEWMAATGMEQTRPLFDRALHGGIASVPDAPAPLREFFESVEVLPDWVDLALLRKGQRALRRGGADGMYVARDVSLLGGYQFSGFNKTLLRTGALEKGSNKRFAETMQWAMDVISEGGLEGRGIGYRSTIRVRLIHSFVRRHVAAMPDWRPEEWGLPVNQTDMAATLVGALVAPAVGAMGMGVVLSPSEYNAVAHLTRYVGWLIGVEDAWLPQDFRDSVRVLAHTLSALAAPDESSRQLAAPMIDDPLAWHYDTLTGVRRRLARAQHLSITSAFLGRRAVASLGLPSHGLPWYPLLRLPVNLARSAAALTLPGGIDRADQRGRREHAKLMRTMIGVDGSATIGESAAHVNRVA</sequence>
<dbReference type="PANTHER" id="PTHR37539">
    <property type="entry name" value="SECRETED PROTEIN-RELATED"/>
    <property type="match status" value="1"/>
</dbReference>
<feature type="domain" description="ER-bound oxygenase mpaB/mpaB'/Rubber oxygenase catalytic" evidence="1">
    <location>
        <begin position="141"/>
        <end position="348"/>
    </location>
</feature>
<dbReference type="InterPro" id="IPR018713">
    <property type="entry name" value="MPAB/Lcp_cat_dom"/>
</dbReference>
<proteinExistence type="predicted"/>
<dbReference type="Pfam" id="PF09995">
    <property type="entry name" value="MPAB_Lcp_cat"/>
    <property type="match status" value="1"/>
</dbReference>
<reference evidence="2 3" key="1">
    <citation type="submission" date="2018-06" db="EMBL/GenBank/DDBJ databases">
        <authorList>
            <consortium name="Pathogen Informatics"/>
            <person name="Doyle S."/>
        </authorList>
    </citation>
    <scope>NUCLEOTIDE SEQUENCE [LARGE SCALE GENOMIC DNA]</scope>
    <source>
        <strain evidence="2 3">NCTC10742</strain>
    </source>
</reference>
<dbReference type="GO" id="GO:0016491">
    <property type="term" value="F:oxidoreductase activity"/>
    <property type="evidence" value="ECO:0007669"/>
    <property type="project" value="InterPro"/>
</dbReference>
<evidence type="ECO:0000313" key="2">
    <source>
        <dbReference type="EMBL" id="STZ45213.1"/>
    </source>
</evidence>
<dbReference type="InterPro" id="IPR037473">
    <property type="entry name" value="Lcp-like"/>
</dbReference>
<protein>
    <submittedName>
        <fullName evidence="2">Latex clearing protein</fullName>
    </submittedName>
</protein>
<dbReference type="RefSeq" id="WP_013471013.1">
    <property type="nucleotide sequence ID" value="NZ_JACKST010000143.1"/>
</dbReference>
<dbReference type="AlphaFoldDB" id="A0A378SR61"/>
<gene>
    <name evidence="2" type="primary">lcp</name>
    <name evidence="2" type="ORF">NCTC10742_04462</name>
</gene>